<protein>
    <recommendedName>
        <fullName evidence="9 10">Multifunctional fusion protein</fullName>
    </recommendedName>
    <domain>
        <recommendedName>
            <fullName evidence="10">Delta-1-pyrroline-5-carboxylate dehydrogenase</fullName>
            <shortName evidence="10">P5C dehydrogenase</shortName>
        </recommendedName>
        <alternativeName>
            <fullName evidence="9">L-glutamate gamma-semialdehyde dehydrogenase</fullName>
        </alternativeName>
    </domain>
    <domain>
        <recommendedName>
            <fullName evidence="9">L-glutamate gamma-semialdehyde dehydrogenase</fullName>
            <ecNumber evidence="9">1.2.1.88</ecNumber>
        </recommendedName>
    </domain>
</protein>
<dbReference type="GO" id="GO:0003842">
    <property type="term" value="F:L-glutamate gamma-semialdehyde dehydrogenase activity"/>
    <property type="evidence" value="ECO:0007669"/>
    <property type="project" value="UniProtKB-UniRule"/>
</dbReference>
<dbReference type="InterPro" id="IPR029510">
    <property type="entry name" value="Ald_DH_CS_GLU"/>
</dbReference>
<comment type="catalytic activity">
    <reaction evidence="6 9">
        <text>L-glutamate 5-semialdehyde + NAD(+) + H2O = L-glutamate + NADH + 2 H(+)</text>
        <dbReference type="Rhea" id="RHEA:30235"/>
        <dbReference type="ChEBI" id="CHEBI:15377"/>
        <dbReference type="ChEBI" id="CHEBI:15378"/>
        <dbReference type="ChEBI" id="CHEBI:29985"/>
        <dbReference type="ChEBI" id="CHEBI:57540"/>
        <dbReference type="ChEBI" id="CHEBI:57945"/>
        <dbReference type="ChEBI" id="CHEBI:58066"/>
        <dbReference type="EC" id="1.2.1.88"/>
    </reaction>
</comment>
<dbReference type="PROSITE" id="PS00687">
    <property type="entry name" value="ALDEHYDE_DEHYDR_GLU"/>
    <property type="match status" value="1"/>
</dbReference>
<dbReference type="InterPro" id="IPR050485">
    <property type="entry name" value="Proline_metab_enzyme"/>
</dbReference>
<dbReference type="FunFam" id="3.40.605.10:FF:000006">
    <property type="entry name" value="1-pyrroline-5-carboxylate dehydrogenase"/>
    <property type="match status" value="1"/>
</dbReference>
<accession>A0A6A7GCR6</accession>
<dbReference type="Pfam" id="PF00171">
    <property type="entry name" value="Aldedh"/>
    <property type="match status" value="1"/>
</dbReference>
<dbReference type="GO" id="GO:0010133">
    <property type="term" value="P:L-proline catabolic process to L-glutamate"/>
    <property type="evidence" value="ECO:0007669"/>
    <property type="project" value="UniProtKB-UniRule"/>
</dbReference>
<feature type="domain" description="Aldehyde dehydrogenase" evidence="11">
    <location>
        <begin position="86"/>
        <end position="537"/>
    </location>
</feature>
<dbReference type="NCBIfam" id="TIGR01236">
    <property type="entry name" value="D1pyr5carbox1"/>
    <property type="match status" value="1"/>
</dbReference>
<evidence type="ECO:0000256" key="2">
    <source>
        <dbReference type="ARBA" id="ARBA00009986"/>
    </source>
</evidence>
<organism evidence="12">
    <name type="scientific">Hirondellea gigas</name>
    <dbReference type="NCBI Taxonomy" id="1518452"/>
    <lineage>
        <taxon>Eukaryota</taxon>
        <taxon>Metazoa</taxon>
        <taxon>Ecdysozoa</taxon>
        <taxon>Arthropoda</taxon>
        <taxon>Crustacea</taxon>
        <taxon>Multicrustacea</taxon>
        <taxon>Malacostraca</taxon>
        <taxon>Eumalacostraca</taxon>
        <taxon>Peracarida</taxon>
        <taxon>Amphipoda</taxon>
        <taxon>Amphilochidea</taxon>
        <taxon>Lysianassida</taxon>
        <taxon>Lysianassidira</taxon>
        <taxon>Lysianassoidea</taxon>
        <taxon>Lysianassidae</taxon>
        <taxon>Hirondellea</taxon>
    </lineage>
</organism>
<evidence type="ECO:0000256" key="6">
    <source>
        <dbReference type="ARBA" id="ARBA00048142"/>
    </source>
</evidence>
<evidence type="ECO:0000256" key="9">
    <source>
        <dbReference type="RuleBase" id="RU366016"/>
    </source>
</evidence>
<comment type="pathway">
    <text evidence="1 9">Amino-acid degradation; L-proline degradation into L-glutamate; L-glutamate from L-proline: step 2/2.</text>
</comment>
<keyword evidence="3 8" id="KW-0560">Oxidoreductase</keyword>
<keyword evidence="4 9" id="KW-0520">NAD</keyword>
<dbReference type="EMBL" id="IACT01008820">
    <property type="protein sequence ID" value="LAC27932.1"/>
    <property type="molecule type" value="mRNA"/>
</dbReference>
<dbReference type="FunFam" id="3.40.309.10:FF:000005">
    <property type="entry name" value="1-pyrroline-5-carboxylate dehydrogenase 1"/>
    <property type="match status" value="1"/>
</dbReference>
<evidence type="ECO:0000259" key="11">
    <source>
        <dbReference type="Pfam" id="PF00171"/>
    </source>
</evidence>
<dbReference type="AlphaFoldDB" id="A0A6A7GCR6"/>
<evidence type="ECO:0000256" key="1">
    <source>
        <dbReference type="ARBA" id="ARBA00004786"/>
    </source>
</evidence>
<dbReference type="SUPFAM" id="SSF53720">
    <property type="entry name" value="ALDH-like"/>
    <property type="match status" value="1"/>
</dbReference>
<sequence>MHRLSGLFRSTRSTHPGQYFCSTVAMGGLSNLPSVSGEHMLNYAPGCPERAALKKALSKMKTECPEIPCVIGGREIFTGAVKTQVMPSRHSHAVCTFHEANEDLIRSAIENSRQAKKVWELTPFEDRSAIFLKAAELMALKFRPRLCAAVMLGTGKNVWQAEIDAAAEAVDFLRFAPTMAQEVYALQPVAHSKGVWNRQVHRPLEGFVAAISPFNFCAIGVNLPSTPAIMGNVALWKPASTSVLGNYITFQILREAGLPDGVINFLPCSGQTFGDTALTHPDLAGVHFTGSTGVFHKIWNLVSENISRYVSYPRLVGETGGKNFHFVHSSADVSNVVHNTIRGAFEYQGQKCSACSRLYVPSNLWPEIKQKLLQEISQIKMGQPDTFDVFMTAVIDQKSYNNAKSYIDYARESDDYEILIGGDCDDSEGYFVSPTLIETTNPSGKLMREEIFAPVLTVFVYPEDEYIETLELCSHTSPFGLTGAIFAKDRYAVRQAMLSLKNAAGNFYINDKCTGAVVGEQPFGGARKSGTNDKAGSVANYYRWVSSQTIKETYSGLEDWKYPHMEQEI</sequence>
<comment type="similarity">
    <text evidence="2 8">Belongs to the aldehyde dehydrogenase family.</text>
</comment>
<reference evidence="12" key="1">
    <citation type="submission" date="2017-11" db="EMBL/GenBank/DDBJ databases">
        <title>The sensing device of the deep-sea amphipod.</title>
        <authorList>
            <person name="Kobayashi H."/>
            <person name="Nagahama T."/>
            <person name="Arai W."/>
            <person name="Sasagawa Y."/>
            <person name="Umeda M."/>
            <person name="Hayashi T."/>
            <person name="Nikaido I."/>
            <person name="Watanabe H."/>
            <person name="Oguri K."/>
            <person name="Kitazato H."/>
            <person name="Fujioka K."/>
            <person name="Kido Y."/>
            <person name="Takami H."/>
        </authorList>
    </citation>
    <scope>NUCLEOTIDE SEQUENCE</scope>
    <source>
        <tissue evidence="12">Whole body</tissue>
    </source>
</reference>
<dbReference type="InterPro" id="IPR005931">
    <property type="entry name" value="P5CDH/ALDH4A1"/>
</dbReference>
<name>A0A6A7GCR6_9CRUS</name>
<evidence type="ECO:0000256" key="3">
    <source>
        <dbReference type="ARBA" id="ARBA00023002"/>
    </source>
</evidence>
<dbReference type="EC" id="1.2.1.88" evidence="9"/>
<evidence type="ECO:0000256" key="7">
    <source>
        <dbReference type="PROSITE-ProRule" id="PRU10007"/>
    </source>
</evidence>
<dbReference type="PANTHER" id="PTHR42862:SF1">
    <property type="entry name" value="DELTA-1-PYRROLINE-5-CARBOXYLATE DEHYDROGENASE 2, ISOFORM A-RELATED"/>
    <property type="match status" value="1"/>
</dbReference>
<dbReference type="Gene3D" id="3.40.605.10">
    <property type="entry name" value="Aldehyde Dehydrogenase, Chain A, domain 1"/>
    <property type="match status" value="1"/>
</dbReference>
<feature type="active site" evidence="7">
    <location>
        <position position="318"/>
    </location>
</feature>
<dbReference type="CDD" id="cd07123">
    <property type="entry name" value="ALDH_F4-17_P5CDH"/>
    <property type="match status" value="1"/>
</dbReference>
<dbReference type="Gene3D" id="3.40.309.10">
    <property type="entry name" value="Aldehyde Dehydrogenase, Chain A, domain 2"/>
    <property type="match status" value="1"/>
</dbReference>
<dbReference type="InterPro" id="IPR016163">
    <property type="entry name" value="Ald_DH_C"/>
</dbReference>
<dbReference type="UniPathway" id="UPA00261">
    <property type="reaction ID" value="UER00374"/>
</dbReference>
<dbReference type="PANTHER" id="PTHR42862">
    <property type="entry name" value="DELTA-1-PYRROLINE-5-CARBOXYLATE DEHYDROGENASE 1, ISOFORM A-RELATED"/>
    <property type="match status" value="1"/>
</dbReference>
<dbReference type="InterPro" id="IPR016161">
    <property type="entry name" value="Ald_DH/histidinol_DH"/>
</dbReference>
<proteinExistence type="evidence at transcript level"/>
<evidence type="ECO:0000256" key="10">
    <source>
        <dbReference type="RuleBase" id="RU366030"/>
    </source>
</evidence>
<keyword evidence="5 9" id="KW-0642">Proline metabolism</keyword>
<dbReference type="InterPro" id="IPR016162">
    <property type="entry name" value="Ald_DH_N"/>
</dbReference>
<dbReference type="InterPro" id="IPR016160">
    <property type="entry name" value="Ald_DH_CS_CYS"/>
</dbReference>
<dbReference type="InterPro" id="IPR015590">
    <property type="entry name" value="Aldehyde_DH_dom"/>
</dbReference>
<evidence type="ECO:0000256" key="4">
    <source>
        <dbReference type="ARBA" id="ARBA00023027"/>
    </source>
</evidence>
<evidence type="ECO:0000313" key="12">
    <source>
        <dbReference type="EMBL" id="LAC27932.1"/>
    </source>
</evidence>
<evidence type="ECO:0000256" key="5">
    <source>
        <dbReference type="ARBA" id="ARBA00023062"/>
    </source>
</evidence>
<evidence type="ECO:0000256" key="8">
    <source>
        <dbReference type="RuleBase" id="RU003345"/>
    </source>
</evidence>
<dbReference type="GO" id="GO:0005759">
    <property type="term" value="C:mitochondrial matrix"/>
    <property type="evidence" value="ECO:0007669"/>
    <property type="project" value="TreeGrafter"/>
</dbReference>
<dbReference type="PROSITE" id="PS00070">
    <property type="entry name" value="ALDEHYDE_DEHYDR_CYS"/>
    <property type="match status" value="1"/>
</dbReference>